<protein>
    <submittedName>
        <fullName evidence="3">Phosphoenolpyruvate synthase</fullName>
    </submittedName>
</protein>
<dbReference type="GO" id="GO:0016301">
    <property type="term" value="F:kinase activity"/>
    <property type="evidence" value="ECO:0007669"/>
    <property type="project" value="InterPro"/>
</dbReference>
<dbReference type="SUPFAM" id="SSF52009">
    <property type="entry name" value="Phosphohistidine domain"/>
    <property type="match status" value="1"/>
</dbReference>
<dbReference type="Gene3D" id="3.30.470.20">
    <property type="entry name" value="ATP-grasp fold, B domain"/>
    <property type="match status" value="2"/>
</dbReference>
<reference evidence="3" key="1">
    <citation type="journal article" date="2015" name="ISME J.">
        <title>Draft Genome Sequence of Streptomyces incarnatus NRRL8089, which Produces the Nucleoside Antibiotic Sinefungin.</title>
        <authorList>
            <person name="Oshima K."/>
            <person name="Hattori M."/>
            <person name="Shimizu H."/>
            <person name="Fukuda K."/>
            <person name="Nemoto M."/>
            <person name="Inagaki K."/>
            <person name="Tamura T."/>
        </authorList>
    </citation>
    <scope>NUCLEOTIDE SEQUENCE</scope>
    <source>
        <strain evidence="3">FACHB-1375</strain>
    </source>
</reference>
<name>A0A926VK33_9CYAN</name>
<evidence type="ECO:0000313" key="4">
    <source>
        <dbReference type="Proteomes" id="UP000641646"/>
    </source>
</evidence>
<proteinExistence type="predicted"/>
<feature type="domain" description="Pyruvate phosphate dikinase AMP/ATP-binding" evidence="2">
    <location>
        <begin position="33"/>
        <end position="256"/>
    </location>
</feature>
<dbReference type="InterPro" id="IPR013815">
    <property type="entry name" value="ATP_grasp_subdomain_1"/>
</dbReference>
<keyword evidence="4" id="KW-1185">Reference proteome</keyword>
<comment type="caution">
    <text evidence="3">The sequence shown here is derived from an EMBL/GenBank/DDBJ whole genome shotgun (WGS) entry which is preliminary data.</text>
</comment>
<dbReference type="InterPro" id="IPR036637">
    <property type="entry name" value="Phosphohistidine_dom_sf"/>
</dbReference>
<dbReference type="SUPFAM" id="SSF56059">
    <property type="entry name" value="Glutathione synthetase ATP-binding domain-like"/>
    <property type="match status" value="1"/>
</dbReference>
<dbReference type="Proteomes" id="UP000641646">
    <property type="component" value="Unassembled WGS sequence"/>
</dbReference>
<organism evidence="3 4">
    <name type="scientific">Aerosakkonema funiforme FACHB-1375</name>
    <dbReference type="NCBI Taxonomy" id="2949571"/>
    <lineage>
        <taxon>Bacteria</taxon>
        <taxon>Bacillati</taxon>
        <taxon>Cyanobacteriota</taxon>
        <taxon>Cyanophyceae</taxon>
        <taxon>Oscillatoriophycideae</taxon>
        <taxon>Aerosakkonematales</taxon>
        <taxon>Aerosakkonemataceae</taxon>
        <taxon>Aerosakkonema</taxon>
    </lineage>
</organism>
<evidence type="ECO:0000259" key="1">
    <source>
        <dbReference type="Pfam" id="PF00391"/>
    </source>
</evidence>
<dbReference type="RefSeq" id="WP_190472977.1">
    <property type="nucleotide sequence ID" value="NZ_JACJPW010000109.1"/>
</dbReference>
<dbReference type="Pfam" id="PF01326">
    <property type="entry name" value="PPDK_N"/>
    <property type="match status" value="1"/>
</dbReference>
<evidence type="ECO:0000259" key="2">
    <source>
        <dbReference type="Pfam" id="PF01326"/>
    </source>
</evidence>
<sequence>MEIIINLETLALGSLKTYYENLDVAGKEEVASILGGKARAIAQLQQAGFLIPKGFVLSPTAFETSLNFVERFYENSLSVETFDETSLQQNEVKIQRLLTNLQLHKTVKLELLYTLHRLCPNGELVAVRSSAIEEDNVQHSFAGQLDSFLNVPLEEVAEKIVAVWQSNFSDRILNYRRELGLSAMPKPPAVLIQRMVNPTVSGVAFAADPVTGRRSIAVIGAVCGLGNSLVSGENEGDTYHVDRQKNIIQRQIIGENPILSDEQILAVAKLVREVSNYFDRPQDIEWAIEDGQIYLLQSRPITALTQISDPDGIFNIWDNSNIAESYSGVTTPLTFSFARRAYEEVYRQFCRFMGVPLATINRHNDTFSRMIGLVQGRVYYNLLSWYRVLALLPGFTVNRRFMEQMMGVRESLPESIITELQSASWQERLQDSWRLVKTVVGLVTNYFLLPRRIRQFYRRLDRALQASPFNIEDLRPDELAAYYRQIESQLLTRWDAPLINDFLAMIFYGVLRRLTEKWCNDESKTLQNDLIGGEGNIISTEPAKKMREMADLVTVNREFAKLLCDGSLTAILPAMAQLPQFKLLYQQYLDKFGDRCLEELKLESPTLQDNPLPLLRAIGQLSLSPSPSLPVSPSSRKTAELRVRRALRGNPLRRFVFNWVLKNARRRVRDRENLRFERTRVFGRARRVFVELGKRFYALDLLNSPRDIFYLEVNEILGFIEGTATCTDLKGLVAVRQAEFAKYKDMPSPGDRFETRGIVYRGIENGLVSSDSVGCVSETQSSVTHHSYLQGIGCSPGVVRGAVRVIKDPKQIVGNENSVPLQPGTIIVADRTDPGWILLFPAAAGLLVEKGSLLSHAAIVARELGIPAIVSLPGVTEWLKDGDLVELNGSTGKVSKIS</sequence>
<dbReference type="AlphaFoldDB" id="A0A926VK33"/>
<dbReference type="InterPro" id="IPR008279">
    <property type="entry name" value="PEP-util_enz_mobile_dom"/>
</dbReference>
<dbReference type="PANTHER" id="PTHR43615:SF1">
    <property type="entry name" value="PPDK_N DOMAIN-CONTAINING PROTEIN"/>
    <property type="match status" value="1"/>
</dbReference>
<dbReference type="PANTHER" id="PTHR43615">
    <property type="entry name" value="PHOSPHOENOLPYRUVATE SYNTHASE-RELATED"/>
    <property type="match status" value="1"/>
</dbReference>
<feature type="domain" description="PEP-utilising enzyme mobile" evidence="1">
    <location>
        <begin position="822"/>
        <end position="892"/>
    </location>
</feature>
<evidence type="ECO:0000313" key="3">
    <source>
        <dbReference type="EMBL" id="MBD2185158.1"/>
    </source>
</evidence>
<gene>
    <name evidence="3" type="ORF">H6G03_29485</name>
</gene>
<dbReference type="Pfam" id="PF00391">
    <property type="entry name" value="PEP-utilizers"/>
    <property type="match status" value="1"/>
</dbReference>
<dbReference type="InterPro" id="IPR051549">
    <property type="entry name" value="PEP_Utilizing_Enz"/>
</dbReference>
<reference evidence="3" key="2">
    <citation type="submission" date="2020-08" db="EMBL/GenBank/DDBJ databases">
        <authorList>
            <person name="Chen M."/>
            <person name="Teng W."/>
            <person name="Zhao L."/>
            <person name="Hu C."/>
            <person name="Zhou Y."/>
            <person name="Han B."/>
            <person name="Song L."/>
            <person name="Shu W."/>
        </authorList>
    </citation>
    <scope>NUCLEOTIDE SEQUENCE</scope>
    <source>
        <strain evidence="3">FACHB-1375</strain>
    </source>
</reference>
<accession>A0A926VK33</accession>
<dbReference type="EMBL" id="JACJPW010000109">
    <property type="protein sequence ID" value="MBD2185158.1"/>
    <property type="molecule type" value="Genomic_DNA"/>
</dbReference>
<dbReference type="Gene3D" id="3.30.1490.20">
    <property type="entry name" value="ATP-grasp fold, A domain"/>
    <property type="match status" value="1"/>
</dbReference>
<dbReference type="InterPro" id="IPR002192">
    <property type="entry name" value="PPDK_AMP/ATP-bd"/>
</dbReference>
<dbReference type="Gene3D" id="3.50.30.10">
    <property type="entry name" value="Phosphohistidine domain"/>
    <property type="match status" value="1"/>
</dbReference>
<dbReference type="GO" id="GO:0005524">
    <property type="term" value="F:ATP binding"/>
    <property type="evidence" value="ECO:0007669"/>
    <property type="project" value="InterPro"/>
</dbReference>